<reference evidence="2 3" key="1">
    <citation type="journal article" date="2010" name="Stand. Genomic Sci.">
        <title>Complete genome sequence of Haliangium ochraceum type strain (SMP-2).</title>
        <authorList>
            <consortium name="US DOE Joint Genome Institute (JGI-PGF)"/>
            <person name="Ivanova N."/>
            <person name="Daum C."/>
            <person name="Lang E."/>
            <person name="Abt B."/>
            <person name="Kopitz M."/>
            <person name="Saunders E."/>
            <person name="Lapidus A."/>
            <person name="Lucas S."/>
            <person name="Glavina Del Rio T."/>
            <person name="Nolan M."/>
            <person name="Tice H."/>
            <person name="Copeland A."/>
            <person name="Cheng J.F."/>
            <person name="Chen F."/>
            <person name="Bruce D."/>
            <person name="Goodwin L."/>
            <person name="Pitluck S."/>
            <person name="Mavromatis K."/>
            <person name="Pati A."/>
            <person name="Mikhailova N."/>
            <person name="Chen A."/>
            <person name="Palaniappan K."/>
            <person name="Land M."/>
            <person name="Hauser L."/>
            <person name="Chang Y.J."/>
            <person name="Jeffries C.D."/>
            <person name="Detter J.C."/>
            <person name="Brettin T."/>
            <person name="Rohde M."/>
            <person name="Goker M."/>
            <person name="Bristow J."/>
            <person name="Markowitz V."/>
            <person name="Eisen J.A."/>
            <person name="Hugenholtz P."/>
            <person name="Kyrpides N.C."/>
            <person name="Klenk H.P."/>
        </authorList>
    </citation>
    <scope>NUCLEOTIDE SEQUENCE [LARGE SCALE GENOMIC DNA]</scope>
    <source>
        <strain evidence="3">DSM 14365 / CIP 107738 / JCM 11303 / AJ 13395 / SMP-2</strain>
    </source>
</reference>
<feature type="compositionally biased region" description="Low complexity" evidence="1">
    <location>
        <begin position="68"/>
        <end position="77"/>
    </location>
</feature>
<evidence type="ECO:0000256" key="1">
    <source>
        <dbReference type="SAM" id="MobiDB-lite"/>
    </source>
</evidence>
<dbReference type="Proteomes" id="UP000001880">
    <property type="component" value="Chromosome"/>
</dbReference>
<accession>D0LNG7</accession>
<evidence type="ECO:0008006" key="4">
    <source>
        <dbReference type="Google" id="ProtNLM"/>
    </source>
</evidence>
<dbReference type="PROSITE" id="PS51257">
    <property type="entry name" value="PROKAR_LIPOPROTEIN"/>
    <property type="match status" value="1"/>
</dbReference>
<organism evidence="2 3">
    <name type="scientific">Haliangium ochraceum (strain DSM 14365 / JCM 11303 / SMP-2)</name>
    <dbReference type="NCBI Taxonomy" id="502025"/>
    <lineage>
        <taxon>Bacteria</taxon>
        <taxon>Pseudomonadati</taxon>
        <taxon>Myxococcota</taxon>
        <taxon>Polyangia</taxon>
        <taxon>Haliangiales</taxon>
        <taxon>Kofleriaceae</taxon>
        <taxon>Haliangium</taxon>
    </lineage>
</organism>
<dbReference type="STRING" id="502025.Hoch_4378"/>
<evidence type="ECO:0000313" key="3">
    <source>
        <dbReference type="Proteomes" id="UP000001880"/>
    </source>
</evidence>
<gene>
    <name evidence="2" type="ordered locus">Hoch_4378</name>
</gene>
<feature type="compositionally biased region" description="Polar residues" evidence="1">
    <location>
        <begin position="40"/>
        <end position="62"/>
    </location>
</feature>
<sequence>MRSAIVWTSLLAAALFIGGGCTRSDGADHATGHNAPVAPGQTTPRAPSQDTETKTDMANSPASDGEAWKQAQAMAAAHSGRSDLKKQSDELPFLFSAAGTRGVLVHAGEVITATGPAAAGAYLRDIGIVDGPGPSIASVLQVLFALHALPQVDELPEESYYFAPVGGIEELLPRVERDGGSARVVLHYMLPQEALYRPDLQEKLNSTEVGGPAPRPLARLSLEIGGSGEPAWQREDILWSR</sequence>
<dbReference type="KEGG" id="hoh:Hoch_4378"/>
<dbReference type="HOGENOM" id="CLU_1150607_0_0_7"/>
<protein>
    <recommendedName>
        <fullName evidence="4">Lipoprotein</fullName>
    </recommendedName>
</protein>
<evidence type="ECO:0000313" key="2">
    <source>
        <dbReference type="EMBL" id="ACY16872.1"/>
    </source>
</evidence>
<dbReference type="AlphaFoldDB" id="D0LNG7"/>
<feature type="region of interest" description="Disordered" evidence="1">
    <location>
        <begin position="27"/>
        <end position="82"/>
    </location>
</feature>
<dbReference type="EMBL" id="CP001804">
    <property type="protein sequence ID" value="ACY16872.1"/>
    <property type="molecule type" value="Genomic_DNA"/>
</dbReference>
<proteinExistence type="predicted"/>
<name>D0LNG7_HALO1</name>
<keyword evidence="3" id="KW-1185">Reference proteome</keyword>